<accession>A0A7L5JLT6</accession>
<sequence length="141" mass="16412">MQTAKILVQKPEIGLSEDNKAKLQSLEIYKDKKHFQFSNGWVDLAYELGKNIEEVCKLANCELPKIEAMYNKYNTLRVDYHFVSSVPKIVETLIDSLIYVTEDKSMMICEYCGANDEIETTEKNNHYINACEKCFNRKNRV</sequence>
<gene>
    <name evidence="1" type="ORF">ACBT_0180</name>
</gene>
<name>A0A7L5JLT6_9BACT</name>
<dbReference type="EMBL" id="CP054051">
    <property type="protein sequence ID" value="QKJ26164.1"/>
    <property type="molecule type" value="Genomic_DNA"/>
</dbReference>
<organism evidence="1 2">
    <name type="scientific">Aliarcobacter cibarius</name>
    <dbReference type="NCBI Taxonomy" id="255507"/>
    <lineage>
        <taxon>Bacteria</taxon>
        <taxon>Pseudomonadati</taxon>
        <taxon>Campylobacterota</taxon>
        <taxon>Epsilonproteobacteria</taxon>
        <taxon>Campylobacterales</taxon>
        <taxon>Arcobacteraceae</taxon>
        <taxon>Aliarcobacter</taxon>
    </lineage>
</organism>
<dbReference type="AlphaFoldDB" id="A0A7L5JLT6"/>
<protein>
    <submittedName>
        <fullName evidence="1">Uncharacterized protein</fullName>
    </submittedName>
</protein>
<dbReference type="RefSeq" id="WP_176325354.1">
    <property type="nucleotide sequence ID" value="NZ_CP054051.1"/>
</dbReference>
<dbReference type="KEGG" id="acib:ACBT_0180"/>
<reference evidence="1 2" key="1">
    <citation type="submission" date="2020-05" db="EMBL/GenBank/DDBJ databases">
        <title>Complete genome sequencing of Campylobacter and Arcobacter type strains.</title>
        <authorList>
            <person name="Miller W.G."/>
            <person name="Yee E."/>
        </authorList>
    </citation>
    <scope>NUCLEOTIDE SEQUENCE [LARGE SCALE GENOMIC DNA]</scope>
    <source>
        <strain evidence="1 2">LMG 21996</strain>
    </source>
</reference>
<evidence type="ECO:0000313" key="1">
    <source>
        <dbReference type="EMBL" id="QKJ26164.1"/>
    </source>
</evidence>
<proteinExistence type="predicted"/>
<evidence type="ECO:0000313" key="2">
    <source>
        <dbReference type="Proteomes" id="UP000509513"/>
    </source>
</evidence>
<dbReference type="Proteomes" id="UP000509513">
    <property type="component" value="Chromosome"/>
</dbReference>